<dbReference type="Gene3D" id="3.90.190.20">
    <property type="entry name" value="Mur ligase, C-terminal domain"/>
    <property type="match status" value="1"/>
</dbReference>
<evidence type="ECO:0000259" key="17">
    <source>
        <dbReference type="Pfam" id="PF08245"/>
    </source>
</evidence>
<keyword evidence="6" id="KW-0132">Cell division</keyword>
<evidence type="ECO:0000256" key="10">
    <source>
        <dbReference type="ARBA" id="ARBA00022984"/>
    </source>
</evidence>
<keyword evidence="12" id="KW-0961">Cell wall biogenesis/degradation</keyword>
<feature type="domain" description="Mur ligase C-terminal" evidence="16">
    <location>
        <begin position="334"/>
        <end position="466"/>
    </location>
</feature>
<evidence type="ECO:0000256" key="7">
    <source>
        <dbReference type="ARBA" id="ARBA00022741"/>
    </source>
</evidence>
<evidence type="ECO:0000256" key="5">
    <source>
        <dbReference type="ARBA" id="ARBA00022598"/>
    </source>
</evidence>
<keyword evidence="11" id="KW-0131">Cell cycle</keyword>
<dbReference type="InterPro" id="IPR036565">
    <property type="entry name" value="Mur-like_cat_sf"/>
</dbReference>
<evidence type="ECO:0000256" key="12">
    <source>
        <dbReference type="ARBA" id="ARBA00023316"/>
    </source>
</evidence>
<dbReference type="GO" id="GO:0005524">
    <property type="term" value="F:ATP binding"/>
    <property type="evidence" value="ECO:0007669"/>
    <property type="project" value="UniProtKB-KW"/>
</dbReference>
<evidence type="ECO:0000313" key="18">
    <source>
        <dbReference type="EMBL" id="QQG66841.1"/>
    </source>
</evidence>
<dbReference type="NCBIfam" id="TIGR01081">
    <property type="entry name" value="mpl"/>
    <property type="match status" value="1"/>
</dbReference>
<dbReference type="NCBIfam" id="TIGR01082">
    <property type="entry name" value="murC"/>
    <property type="match status" value="1"/>
</dbReference>
<keyword evidence="8" id="KW-0067">ATP-binding</keyword>
<dbReference type="SUPFAM" id="SSF51984">
    <property type="entry name" value="MurCD N-terminal domain"/>
    <property type="match status" value="1"/>
</dbReference>
<dbReference type="SUPFAM" id="SSF53623">
    <property type="entry name" value="MurD-like peptide ligases, catalytic domain"/>
    <property type="match status" value="1"/>
</dbReference>
<dbReference type="InterPro" id="IPR050061">
    <property type="entry name" value="MurCDEF_pg_biosynth"/>
</dbReference>
<keyword evidence="7" id="KW-0547">Nucleotide-binding</keyword>
<dbReference type="KEGG" id="dog:HP555_13690"/>
<comment type="catalytic activity">
    <reaction evidence="13">
        <text>UDP-N-acetyl-alpha-D-muramate + L-alanine + ATP = UDP-N-acetyl-alpha-D-muramoyl-L-alanine + ADP + phosphate + H(+)</text>
        <dbReference type="Rhea" id="RHEA:23372"/>
        <dbReference type="ChEBI" id="CHEBI:15378"/>
        <dbReference type="ChEBI" id="CHEBI:30616"/>
        <dbReference type="ChEBI" id="CHEBI:43474"/>
        <dbReference type="ChEBI" id="CHEBI:57972"/>
        <dbReference type="ChEBI" id="CHEBI:70757"/>
        <dbReference type="ChEBI" id="CHEBI:83898"/>
        <dbReference type="ChEBI" id="CHEBI:456216"/>
        <dbReference type="EC" id="6.3.2.8"/>
    </reaction>
</comment>
<accession>A0A7T5VFL6</accession>
<dbReference type="Pfam" id="PF01225">
    <property type="entry name" value="Mur_ligase"/>
    <property type="match status" value="1"/>
</dbReference>
<dbReference type="GO" id="GO:0009252">
    <property type="term" value="P:peptidoglycan biosynthetic process"/>
    <property type="evidence" value="ECO:0007669"/>
    <property type="project" value="UniProtKB-UniRule"/>
</dbReference>
<name>A0A7T5VFL6_9BACT</name>
<evidence type="ECO:0000256" key="4">
    <source>
        <dbReference type="ARBA" id="ARBA00022490"/>
    </source>
</evidence>
<dbReference type="InterPro" id="IPR000713">
    <property type="entry name" value="Mur_ligase_N"/>
</dbReference>
<dbReference type="GO" id="GO:0005737">
    <property type="term" value="C:cytoplasm"/>
    <property type="evidence" value="ECO:0007669"/>
    <property type="project" value="UniProtKB-SubCell"/>
</dbReference>
<keyword evidence="5 18" id="KW-0436">Ligase</keyword>
<dbReference type="AlphaFoldDB" id="A0A7T5VFL6"/>
<dbReference type="InterPro" id="IPR004101">
    <property type="entry name" value="Mur_ligase_C"/>
</dbReference>
<dbReference type="RefSeq" id="WP_199263127.1">
    <property type="nucleotide sequence ID" value="NZ_CP054140.1"/>
</dbReference>
<reference evidence="18 19" key="1">
    <citation type="submission" date="2020-05" db="EMBL/GenBank/DDBJ databases">
        <title>Complete genome of Desulfobulbus oligotrophicus.</title>
        <authorList>
            <person name="Podar M."/>
        </authorList>
    </citation>
    <scope>NUCLEOTIDE SEQUENCE [LARGE SCALE GENOMIC DNA]</scope>
    <source>
        <strain evidence="18 19">Prop6</strain>
    </source>
</reference>
<dbReference type="Gene3D" id="3.40.1190.10">
    <property type="entry name" value="Mur-like, catalytic domain"/>
    <property type="match status" value="1"/>
</dbReference>
<gene>
    <name evidence="18" type="primary">mpl</name>
    <name evidence="18" type="ORF">HP555_13690</name>
</gene>
<evidence type="ECO:0000256" key="8">
    <source>
        <dbReference type="ARBA" id="ARBA00022840"/>
    </source>
</evidence>
<protein>
    <recommendedName>
        <fullName evidence="3 14">UDP-N-acetylmuramate--L-alanine ligase</fullName>
        <ecNumber evidence="3 14">6.3.2.8</ecNumber>
    </recommendedName>
</protein>
<evidence type="ECO:0000256" key="3">
    <source>
        <dbReference type="ARBA" id="ARBA00012211"/>
    </source>
</evidence>
<evidence type="ECO:0000256" key="6">
    <source>
        <dbReference type="ARBA" id="ARBA00022618"/>
    </source>
</evidence>
<evidence type="ECO:0000259" key="15">
    <source>
        <dbReference type="Pfam" id="PF01225"/>
    </source>
</evidence>
<dbReference type="GO" id="GO:0051301">
    <property type="term" value="P:cell division"/>
    <property type="evidence" value="ECO:0007669"/>
    <property type="project" value="UniProtKB-KW"/>
</dbReference>
<keyword evidence="9" id="KW-0133">Cell shape</keyword>
<evidence type="ECO:0000256" key="2">
    <source>
        <dbReference type="ARBA" id="ARBA00004752"/>
    </source>
</evidence>
<dbReference type="PANTHER" id="PTHR43445:SF5">
    <property type="entry name" value="UDP-N-ACETYLMURAMATE--L-ALANYL-GAMMA-D-GLUTAMYL-MESO-2,6-DIAMINOHEPTANDIOATE LIGASE"/>
    <property type="match status" value="1"/>
</dbReference>
<dbReference type="EC" id="6.3.2.8" evidence="3 14"/>
<comment type="pathway">
    <text evidence="2">Cell wall biogenesis; peptidoglycan biosynthesis.</text>
</comment>
<dbReference type="Proteomes" id="UP000596092">
    <property type="component" value="Chromosome"/>
</dbReference>
<evidence type="ECO:0000256" key="14">
    <source>
        <dbReference type="NCBIfam" id="TIGR01082"/>
    </source>
</evidence>
<evidence type="ECO:0000256" key="11">
    <source>
        <dbReference type="ARBA" id="ARBA00023306"/>
    </source>
</evidence>
<dbReference type="UniPathway" id="UPA00219"/>
<dbReference type="GO" id="GO:0008763">
    <property type="term" value="F:UDP-N-acetylmuramate-L-alanine ligase activity"/>
    <property type="evidence" value="ECO:0007669"/>
    <property type="project" value="UniProtKB-UniRule"/>
</dbReference>
<dbReference type="SUPFAM" id="SSF53244">
    <property type="entry name" value="MurD-like peptide ligases, peptide-binding domain"/>
    <property type="match status" value="1"/>
</dbReference>
<dbReference type="EMBL" id="CP054140">
    <property type="protein sequence ID" value="QQG66841.1"/>
    <property type="molecule type" value="Genomic_DNA"/>
</dbReference>
<organism evidence="18 19">
    <name type="scientific">Desulfobulbus oligotrophicus</name>
    <dbReference type="NCBI Taxonomy" id="1909699"/>
    <lineage>
        <taxon>Bacteria</taxon>
        <taxon>Pseudomonadati</taxon>
        <taxon>Thermodesulfobacteriota</taxon>
        <taxon>Desulfobulbia</taxon>
        <taxon>Desulfobulbales</taxon>
        <taxon>Desulfobulbaceae</taxon>
        <taxon>Desulfobulbus</taxon>
    </lineage>
</organism>
<dbReference type="PANTHER" id="PTHR43445">
    <property type="entry name" value="UDP-N-ACETYLMURAMATE--L-ALANINE LIGASE-RELATED"/>
    <property type="match status" value="1"/>
</dbReference>
<keyword evidence="4" id="KW-0963">Cytoplasm</keyword>
<dbReference type="Gene3D" id="3.40.50.720">
    <property type="entry name" value="NAD(P)-binding Rossmann-like Domain"/>
    <property type="match status" value="1"/>
</dbReference>
<evidence type="ECO:0000256" key="13">
    <source>
        <dbReference type="ARBA" id="ARBA00047833"/>
    </source>
</evidence>
<evidence type="ECO:0000259" key="16">
    <source>
        <dbReference type="Pfam" id="PF02875"/>
    </source>
</evidence>
<evidence type="ECO:0000256" key="1">
    <source>
        <dbReference type="ARBA" id="ARBA00004496"/>
    </source>
</evidence>
<evidence type="ECO:0000256" key="9">
    <source>
        <dbReference type="ARBA" id="ARBA00022960"/>
    </source>
</evidence>
<dbReference type="Pfam" id="PF02875">
    <property type="entry name" value="Mur_ligase_C"/>
    <property type="match status" value="1"/>
</dbReference>
<feature type="domain" description="Mur ligase central" evidence="17">
    <location>
        <begin position="125"/>
        <end position="311"/>
    </location>
</feature>
<dbReference type="InterPro" id="IPR036615">
    <property type="entry name" value="Mur_ligase_C_dom_sf"/>
</dbReference>
<evidence type="ECO:0000313" key="19">
    <source>
        <dbReference type="Proteomes" id="UP000596092"/>
    </source>
</evidence>
<dbReference type="GO" id="GO:0008360">
    <property type="term" value="P:regulation of cell shape"/>
    <property type="evidence" value="ECO:0007669"/>
    <property type="project" value="UniProtKB-KW"/>
</dbReference>
<comment type="subcellular location">
    <subcellularLocation>
        <location evidence="1">Cytoplasm</location>
    </subcellularLocation>
</comment>
<keyword evidence="10" id="KW-0573">Peptidoglycan synthesis</keyword>
<dbReference type="InterPro" id="IPR005758">
    <property type="entry name" value="UDP-N-AcMur_Ala_ligase_MurC"/>
</dbReference>
<keyword evidence="19" id="KW-1185">Reference proteome</keyword>
<dbReference type="Pfam" id="PF08245">
    <property type="entry name" value="Mur_ligase_M"/>
    <property type="match status" value="1"/>
</dbReference>
<proteinExistence type="predicted"/>
<feature type="domain" description="Mur ligase N-terminal catalytic" evidence="15">
    <location>
        <begin position="19"/>
        <end position="115"/>
    </location>
</feature>
<dbReference type="GO" id="GO:0071555">
    <property type="term" value="P:cell wall organization"/>
    <property type="evidence" value="ECO:0007669"/>
    <property type="project" value="UniProtKB-KW"/>
</dbReference>
<sequence length="487" mass="52738">MSNTLLDPSLNRAPADVRRIHLIGICGTGMAALAGMLQEKGYAITGSDQNVYPPMSDFLADLGIPVMQGYAAAHLTARTDLVIVGNVVRVTNPEAVELSRLGLPYLSMPQALAHFFLTGKRSLVVAGTHGKTTTSSMLATTLHRLGATPGFMIGGLVEAFGRNFHLSDGRFFVVEGDEYDTAFFNKVSKFHHYQAECAILTSVEFDHADIFADFDAVQASFSKFIGRLPGKGVLVANFDDPVVAELARNNARCPVISYGTGRHCHWRVSDLQMEGLTSTFSVYHKGQFVGRCRLPMPGLHNCLNALAVIALLNHLGFSVEAIFSGLASFEGVKRRQQIRGQVGGITVVDDFAHHPTAVRETLQALRLAWPDNRLVVVFEPRTNTSRRAVFQKEYAGVFSAADRVLIREHVPLDTLSLEEQFSSARLAADLAAQGLPARAYADTDAILTALVTDCMAGDIVVILSNGGFDGIHDRLLTLLSKPADSVS</sequence>
<dbReference type="InterPro" id="IPR013221">
    <property type="entry name" value="Mur_ligase_cen"/>
</dbReference>
<dbReference type="InterPro" id="IPR005757">
    <property type="entry name" value="Mpl"/>
</dbReference>